<gene>
    <name evidence="1" type="ORF">H2198_003092</name>
</gene>
<dbReference type="Proteomes" id="UP001172386">
    <property type="component" value="Unassembled WGS sequence"/>
</dbReference>
<organism evidence="1 2">
    <name type="scientific">Neophaeococcomyces mojaviensis</name>
    <dbReference type="NCBI Taxonomy" id="3383035"/>
    <lineage>
        <taxon>Eukaryota</taxon>
        <taxon>Fungi</taxon>
        <taxon>Dikarya</taxon>
        <taxon>Ascomycota</taxon>
        <taxon>Pezizomycotina</taxon>
        <taxon>Eurotiomycetes</taxon>
        <taxon>Chaetothyriomycetidae</taxon>
        <taxon>Chaetothyriales</taxon>
        <taxon>Chaetothyriales incertae sedis</taxon>
        <taxon>Neophaeococcomyces</taxon>
    </lineage>
</organism>
<proteinExistence type="predicted"/>
<sequence>MAKPNLEHQSYIPNDYTLYWPLNEKKQEIRLLRIKAEPANSNAEVVCYLTYASLLDPRVPNAYTCLSYCWGDITKTKEIKVVRPEKRLHDGTCEGKIFDFRVTANLEAALRSIRSLTARPLVWADAVCINQSNLVERAHQVSIMQYIYSKSMQTLIWLGDAEDCSDAAMDFAILIRRVLSGDESLNLSSFAAGVRCNRLRGLLKGELNFAESEASHKDFIAVRDATQGLLRRPWFRRVWVLQEVSKSSSVVAISGQKACQWEDIRNLGIWENRITLWEGNIPGAERQLPTTGLSTVLDAARTDDLPEIWWFLASECRDGKLPSILELIFRRTQIQASDPRDQVFALFGIARECQGQFSNLAGFTPDYSKTTAQVYTDFTRAVITSTKRLEVLSAVNTFLPGGRHRDDLPSWVPEYDHHFNLRRSLAFLGSFGYDTTVGTSIEMEDITDPNSLLLYGVVVDIVRFSDETQGEALQMRRSANGQIRNLIFNSSMTGIKDLWIMIANQKPRHAAGEDLLEAFVLTLICCRQDQRRRTTSTSVKEIPSLVEDFAAYWKSFEPDFKSLPSDCNMYKSRLELELLSSTGSSAEFEKRLLWTCDSRRLLITQEHYMGLFPRKARSGDLIVVFFGSKVPFVVRPIEGAQARTSSLSCYELVGECYVHGRMDGSVIEELDNGSLQAQLFDLR</sequence>
<evidence type="ECO:0000313" key="2">
    <source>
        <dbReference type="Proteomes" id="UP001172386"/>
    </source>
</evidence>
<protein>
    <submittedName>
        <fullName evidence="1">Uncharacterized protein</fullName>
    </submittedName>
</protein>
<dbReference type="EMBL" id="JAPDRQ010000039">
    <property type="protein sequence ID" value="KAJ9659517.1"/>
    <property type="molecule type" value="Genomic_DNA"/>
</dbReference>
<keyword evidence="2" id="KW-1185">Reference proteome</keyword>
<evidence type="ECO:0000313" key="1">
    <source>
        <dbReference type="EMBL" id="KAJ9659517.1"/>
    </source>
</evidence>
<accession>A0ACC3ACC9</accession>
<reference evidence="1" key="1">
    <citation type="submission" date="2022-10" db="EMBL/GenBank/DDBJ databases">
        <title>Culturing micro-colonial fungi from biological soil crusts in the Mojave desert and describing Neophaeococcomyces mojavensis, and introducing the new genera and species Taxawa tesnikishii.</title>
        <authorList>
            <person name="Kurbessoian T."/>
            <person name="Stajich J.E."/>
        </authorList>
    </citation>
    <scope>NUCLEOTIDE SEQUENCE</scope>
    <source>
        <strain evidence="1">JES_112</strain>
    </source>
</reference>
<name>A0ACC3ACC9_9EURO</name>
<comment type="caution">
    <text evidence="1">The sequence shown here is derived from an EMBL/GenBank/DDBJ whole genome shotgun (WGS) entry which is preliminary data.</text>
</comment>